<organism evidence="3 4">
    <name type="scientific">Filimonas zeae</name>
    <dbReference type="NCBI Taxonomy" id="1737353"/>
    <lineage>
        <taxon>Bacteria</taxon>
        <taxon>Pseudomonadati</taxon>
        <taxon>Bacteroidota</taxon>
        <taxon>Chitinophagia</taxon>
        <taxon>Chitinophagales</taxon>
        <taxon>Chitinophagaceae</taxon>
        <taxon>Filimonas</taxon>
    </lineage>
</organism>
<feature type="chain" id="PRO_5037849680" evidence="1">
    <location>
        <begin position="21"/>
        <end position="951"/>
    </location>
</feature>
<dbReference type="RefSeq" id="WP_188954259.1">
    <property type="nucleotide sequence ID" value="NZ_BMIB01000003.1"/>
</dbReference>
<reference evidence="3" key="2">
    <citation type="submission" date="2020-09" db="EMBL/GenBank/DDBJ databases">
        <authorList>
            <person name="Sun Q."/>
            <person name="Zhou Y."/>
        </authorList>
    </citation>
    <scope>NUCLEOTIDE SEQUENCE</scope>
    <source>
        <strain evidence="3">CGMCC 1.15290</strain>
    </source>
</reference>
<dbReference type="InterPro" id="IPR023997">
    <property type="entry name" value="TonB-dep_OMP_SusC/RagA_CS"/>
</dbReference>
<gene>
    <name evidence="3" type="ORF">GCM10011379_33240</name>
</gene>
<keyword evidence="1" id="KW-0732">Signal</keyword>
<evidence type="ECO:0000256" key="1">
    <source>
        <dbReference type="SAM" id="SignalP"/>
    </source>
</evidence>
<dbReference type="SUPFAM" id="SSF56935">
    <property type="entry name" value="Porins"/>
    <property type="match status" value="1"/>
</dbReference>
<dbReference type="Pfam" id="PF07715">
    <property type="entry name" value="Plug"/>
    <property type="match status" value="1"/>
</dbReference>
<dbReference type="InterPro" id="IPR023996">
    <property type="entry name" value="TonB-dep_OMP_SusC/RagA"/>
</dbReference>
<dbReference type="InterPro" id="IPR037066">
    <property type="entry name" value="Plug_dom_sf"/>
</dbReference>
<evidence type="ECO:0000313" key="3">
    <source>
        <dbReference type="EMBL" id="GGH72609.1"/>
    </source>
</evidence>
<dbReference type="AlphaFoldDB" id="A0A917IZ45"/>
<feature type="signal peptide" evidence="1">
    <location>
        <begin position="1"/>
        <end position="20"/>
    </location>
</feature>
<protein>
    <submittedName>
        <fullName evidence="3">SusC/RagA family TonB-linked outer membrane protein</fullName>
    </submittedName>
</protein>
<feature type="domain" description="TonB-dependent receptor plug" evidence="2">
    <location>
        <begin position="42"/>
        <end position="128"/>
    </location>
</feature>
<dbReference type="Gene3D" id="2.170.130.10">
    <property type="entry name" value="TonB-dependent receptor, plug domain"/>
    <property type="match status" value="1"/>
</dbReference>
<dbReference type="EMBL" id="BMIB01000003">
    <property type="protein sequence ID" value="GGH72609.1"/>
    <property type="molecule type" value="Genomic_DNA"/>
</dbReference>
<keyword evidence="4" id="KW-1185">Reference proteome</keyword>
<reference evidence="3" key="1">
    <citation type="journal article" date="2014" name="Int. J. Syst. Evol. Microbiol.">
        <title>Complete genome sequence of Corynebacterium casei LMG S-19264T (=DSM 44701T), isolated from a smear-ripened cheese.</title>
        <authorList>
            <consortium name="US DOE Joint Genome Institute (JGI-PGF)"/>
            <person name="Walter F."/>
            <person name="Albersmeier A."/>
            <person name="Kalinowski J."/>
            <person name="Ruckert C."/>
        </authorList>
    </citation>
    <scope>NUCLEOTIDE SEQUENCE</scope>
    <source>
        <strain evidence="3">CGMCC 1.15290</strain>
    </source>
</reference>
<dbReference type="InterPro" id="IPR012910">
    <property type="entry name" value="Plug_dom"/>
</dbReference>
<evidence type="ECO:0000313" key="4">
    <source>
        <dbReference type="Proteomes" id="UP000627292"/>
    </source>
</evidence>
<name>A0A917IZ45_9BACT</name>
<proteinExistence type="predicted"/>
<dbReference type="NCBIfam" id="TIGR04057">
    <property type="entry name" value="SusC_RagA_signa"/>
    <property type="match status" value="1"/>
</dbReference>
<comment type="caution">
    <text evidence="3">The sequence shown here is derived from an EMBL/GenBank/DDBJ whole genome shotgun (WGS) entry which is preliminary data.</text>
</comment>
<sequence>MNIKHIRACCVLFTASMLHAAAVQAQAGKDSLVNVAFKTVAREDLPGAVSSVNVTELLQKNYATYSLDNLQSLVGGYTGNIWGQAPLILIDGVPRRATDVRPVEIETITVLKGASSVVLYGSNAAKGVVLITTKRGTVKPLSIDVRANSGWFFPKAYPSYLKAADYMTLYNEASRNDGIAERYTQDQINATAAGTNPYRYPDVDFFNSAYLKKAYTRQDVTTEISGGNDFARYYTNFGASYNNSIMNFGEQKKNNDFNFNIRANVDMNLTSWLTANTDAVAIFNNSYTGRGNFWGASATMRPNWFSPFIPISMFSAGNAGLKTIADNSNHLIDGQYLLGGLSTDQTNAFADNLAAGYIKTRNRTLMYNVGATADLGSAVKGLKFKTAYSMDYTSLYSEAYQLTYATYEPTWATVDGKDVITSLRKYNNDLSSTNEYVGQTAYTQTMSLRSQFNYDRTFGGNHHVTGTLLGWWYLTQFSSDADNNGGSTYHPIRNTNLGFQAGYNFKKRYYVDFSAAAVHSAKMPPGKRNALSPTVTVGWRISDEAFFKNKVAFVDNLKLNASYASIKQDLDITGLRPDGTTPTDYYLYQGYYGNNGQLGGWYPWRDGASGGFTSISGQGTNPDFTFVRRNEFRAGLEASLLKGAVTLDVNYFRQHTNGLLTRGVLTYPSWFSGNGDFRPWLNYNNDRRTGVDFAVNLNRKVGEVQYSLGVTGMVFNSQAVRRDEIYLDAYQNRAGKALDAYWGYISDGFFQDQADINSHARQTFGGTLKPGDIKYRDVNNDGVVDNKDQVNLGRNGWAANPFNYGINLTVKWRHFTLFALASGQTGGIGFKNSSYYWVRGTGKFSDAVWGRWTEATKNTADYPRLTTTAGNNNYQNSTFWMYKTNRFNLSRVQLTYDFNNDLFKNSVIHGLSVYVLGDNLLVVSKERKLMETNIGTAPQYRFYNLGIRASF</sequence>
<dbReference type="Proteomes" id="UP000627292">
    <property type="component" value="Unassembled WGS sequence"/>
</dbReference>
<evidence type="ECO:0000259" key="2">
    <source>
        <dbReference type="Pfam" id="PF07715"/>
    </source>
</evidence>
<accession>A0A917IZ45</accession>
<dbReference type="NCBIfam" id="TIGR04056">
    <property type="entry name" value="OMP_RagA_SusC"/>
    <property type="match status" value="1"/>
</dbReference>